<dbReference type="EC" id="3.1.3.-" evidence="1"/>
<organism evidence="1">
    <name type="scientific">Anaerostipes caccae</name>
    <dbReference type="NCBI Taxonomy" id="105841"/>
    <lineage>
        <taxon>Bacteria</taxon>
        <taxon>Bacillati</taxon>
        <taxon>Bacillota</taxon>
        <taxon>Clostridia</taxon>
        <taxon>Lachnospirales</taxon>
        <taxon>Lachnospiraceae</taxon>
        <taxon>Anaerostipes</taxon>
    </lineage>
</organism>
<dbReference type="EMBL" id="CACRSQ010000017">
    <property type="protein sequence ID" value="VYT44100.1"/>
    <property type="molecule type" value="Genomic_DNA"/>
</dbReference>
<dbReference type="AlphaFoldDB" id="A0A6N2WPJ3"/>
<proteinExistence type="predicted"/>
<dbReference type="SFLD" id="SFLDG01140">
    <property type="entry name" value="C2.B:_Phosphomannomutase_and_P"/>
    <property type="match status" value="1"/>
</dbReference>
<dbReference type="GO" id="GO:0000287">
    <property type="term" value="F:magnesium ion binding"/>
    <property type="evidence" value="ECO:0007669"/>
    <property type="project" value="TreeGrafter"/>
</dbReference>
<name>A0A6N2WPJ3_9FIRM</name>
<dbReference type="InterPro" id="IPR023214">
    <property type="entry name" value="HAD_sf"/>
</dbReference>
<accession>A0A6N2WPJ3</accession>
<dbReference type="Gene3D" id="3.40.50.1000">
    <property type="entry name" value="HAD superfamily/HAD-like"/>
    <property type="match status" value="1"/>
</dbReference>
<dbReference type="RefSeq" id="WP_006566343.1">
    <property type="nucleotide sequence ID" value="NZ_BAABZP010000001.1"/>
</dbReference>
<dbReference type="SUPFAM" id="SSF56784">
    <property type="entry name" value="HAD-like"/>
    <property type="match status" value="1"/>
</dbReference>
<dbReference type="PROSITE" id="PS01229">
    <property type="entry name" value="COF_2"/>
    <property type="match status" value="1"/>
</dbReference>
<dbReference type="SFLD" id="SFLDS00003">
    <property type="entry name" value="Haloacid_Dehalogenase"/>
    <property type="match status" value="1"/>
</dbReference>
<dbReference type="PANTHER" id="PTHR10000:SF25">
    <property type="entry name" value="PHOSPHATASE YKRA-RELATED"/>
    <property type="match status" value="1"/>
</dbReference>
<dbReference type="GO" id="GO:0005829">
    <property type="term" value="C:cytosol"/>
    <property type="evidence" value="ECO:0007669"/>
    <property type="project" value="TreeGrafter"/>
</dbReference>
<dbReference type="InterPro" id="IPR000150">
    <property type="entry name" value="Cof"/>
</dbReference>
<dbReference type="Gene3D" id="3.30.1240.10">
    <property type="match status" value="1"/>
</dbReference>
<dbReference type="NCBIfam" id="TIGR00099">
    <property type="entry name" value="Cof-subfamily"/>
    <property type="match status" value="1"/>
</dbReference>
<dbReference type="InterPro" id="IPR006379">
    <property type="entry name" value="HAD-SF_hydro_IIB"/>
</dbReference>
<protein>
    <submittedName>
        <fullName evidence="1">Phosphatase YwpJ</fullName>
        <ecNumber evidence="1">3.1.3.-</ecNumber>
    </submittedName>
</protein>
<sequence>MEHKYLFFDVDETLYSNKTGQIPPSAAKALKQAQTNGHKIFLNTGRPYAYIGNDFFSLDFDGYLCGNGTDLRYRGDILYHRELPKDIQSRIIELCRIHNIRACLEGSRCSYYTDDDTSFHPYYASMIQVCRSSDGMVIEFNWDNVKSFDKLVCFSSPDTPQNMAAFIEDVHSLDFPFKCIKNGEDFYEVIPEGTSKGTAITFIAEHFNIPIDDCYAFGDAPNDLPMFEAAGHGIALGNAYDCVKDAAEYVTTDIDAHGIWNGLDHYGFL</sequence>
<evidence type="ECO:0000313" key="1">
    <source>
        <dbReference type="EMBL" id="VYT44100.1"/>
    </source>
</evidence>
<dbReference type="NCBIfam" id="TIGR01484">
    <property type="entry name" value="HAD-SF-IIB"/>
    <property type="match status" value="1"/>
</dbReference>
<keyword evidence="1" id="KW-0378">Hydrolase</keyword>
<dbReference type="InterPro" id="IPR036412">
    <property type="entry name" value="HAD-like_sf"/>
</dbReference>
<dbReference type="GO" id="GO:0016791">
    <property type="term" value="F:phosphatase activity"/>
    <property type="evidence" value="ECO:0007669"/>
    <property type="project" value="TreeGrafter"/>
</dbReference>
<dbReference type="Pfam" id="PF08282">
    <property type="entry name" value="Hydrolase_3"/>
    <property type="match status" value="1"/>
</dbReference>
<reference evidence="1" key="1">
    <citation type="submission" date="2019-11" db="EMBL/GenBank/DDBJ databases">
        <authorList>
            <person name="Feng L."/>
        </authorList>
    </citation>
    <scope>NUCLEOTIDE SEQUENCE</scope>
    <source>
        <strain evidence="1">AcaccaeLFYP115</strain>
    </source>
</reference>
<gene>
    <name evidence="1" type="primary">ywpJ_1</name>
    <name evidence="1" type="ORF">ACLFYP115_00045</name>
</gene>
<dbReference type="PANTHER" id="PTHR10000">
    <property type="entry name" value="PHOSPHOSERINE PHOSPHATASE"/>
    <property type="match status" value="1"/>
</dbReference>